<dbReference type="Pfam" id="PF03392">
    <property type="entry name" value="OS-D"/>
    <property type="match status" value="1"/>
</dbReference>
<dbReference type="PANTHER" id="PTHR11257">
    <property type="entry name" value="CHEMOSENSORY PROTEIN-RELATED"/>
    <property type="match status" value="1"/>
</dbReference>
<dbReference type="InterPro" id="IPR036682">
    <property type="entry name" value="OS_D_A10/PebIII_sf"/>
</dbReference>
<evidence type="ECO:0000256" key="1">
    <source>
        <dbReference type="SAM" id="MobiDB-lite"/>
    </source>
</evidence>
<dbReference type="EMBL" id="BGZK01000028">
    <property type="protein sequence ID" value="GBP07779.1"/>
    <property type="molecule type" value="Genomic_DNA"/>
</dbReference>
<reference evidence="3 4" key="1">
    <citation type="journal article" date="2019" name="Commun. Biol.">
        <title>The bagworm genome reveals a unique fibroin gene that provides high tensile strength.</title>
        <authorList>
            <person name="Kono N."/>
            <person name="Nakamura H."/>
            <person name="Ohtoshi R."/>
            <person name="Tomita M."/>
            <person name="Numata K."/>
            <person name="Arakawa K."/>
        </authorList>
    </citation>
    <scope>NUCLEOTIDE SEQUENCE [LARGE SCALE GENOMIC DNA]</scope>
</reference>
<feature type="region of interest" description="Disordered" evidence="1">
    <location>
        <begin position="120"/>
        <end position="155"/>
    </location>
</feature>
<feature type="compositionally biased region" description="Basic and acidic residues" evidence="1">
    <location>
        <begin position="143"/>
        <end position="155"/>
    </location>
</feature>
<accession>A0A4C1T002</accession>
<dbReference type="OrthoDB" id="8183954at2759"/>
<feature type="signal peptide" evidence="2">
    <location>
        <begin position="1"/>
        <end position="18"/>
    </location>
</feature>
<evidence type="ECO:0000313" key="3">
    <source>
        <dbReference type="EMBL" id="GBP07779.1"/>
    </source>
</evidence>
<keyword evidence="2" id="KW-0732">Signal</keyword>
<organism evidence="3 4">
    <name type="scientific">Eumeta variegata</name>
    <name type="common">Bagworm moth</name>
    <name type="synonym">Eumeta japonica</name>
    <dbReference type="NCBI Taxonomy" id="151549"/>
    <lineage>
        <taxon>Eukaryota</taxon>
        <taxon>Metazoa</taxon>
        <taxon>Ecdysozoa</taxon>
        <taxon>Arthropoda</taxon>
        <taxon>Hexapoda</taxon>
        <taxon>Insecta</taxon>
        <taxon>Pterygota</taxon>
        <taxon>Neoptera</taxon>
        <taxon>Endopterygota</taxon>
        <taxon>Lepidoptera</taxon>
        <taxon>Glossata</taxon>
        <taxon>Ditrysia</taxon>
        <taxon>Tineoidea</taxon>
        <taxon>Psychidae</taxon>
        <taxon>Oiketicinae</taxon>
        <taxon>Eumeta</taxon>
    </lineage>
</organism>
<feature type="chain" id="PRO_5020024832" evidence="2">
    <location>
        <begin position="19"/>
        <end position="155"/>
    </location>
</feature>
<dbReference type="Gene3D" id="1.10.2080.10">
    <property type="entry name" value="Insect odorant-binding protein A10/Ejaculatory bulb-specific protein 3"/>
    <property type="match status" value="1"/>
</dbReference>
<dbReference type="Proteomes" id="UP000299102">
    <property type="component" value="Unassembled WGS sequence"/>
</dbReference>
<keyword evidence="4" id="KW-1185">Reference proteome</keyword>
<proteinExistence type="predicted"/>
<protein>
    <submittedName>
        <fullName evidence="3">Odorant-binding protein A10</fullName>
    </submittedName>
</protein>
<dbReference type="InterPro" id="IPR005055">
    <property type="entry name" value="A10/PebIII"/>
</dbReference>
<evidence type="ECO:0000256" key="2">
    <source>
        <dbReference type="SAM" id="SignalP"/>
    </source>
</evidence>
<gene>
    <name evidence="3" type="primary">a10</name>
    <name evidence="3" type="ORF">EVAR_77980_1</name>
</gene>
<comment type="caution">
    <text evidence="3">The sequence shown here is derived from an EMBL/GenBank/DDBJ whole genome shotgun (WGS) entry which is preliminary data.</text>
</comment>
<dbReference type="AlphaFoldDB" id="A0A4C1T002"/>
<name>A0A4C1T002_EUMVA</name>
<dbReference type="PANTHER" id="PTHR11257:SF12">
    <property type="entry name" value="EJACULATORY BULB-SPECIFIC PROTEIN 3-RELATED"/>
    <property type="match status" value="1"/>
</dbReference>
<evidence type="ECO:0000313" key="4">
    <source>
        <dbReference type="Proteomes" id="UP000299102"/>
    </source>
</evidence>
<dbReference type="SUPFAM" id="SSF100910">
    <property type="entry name" value="Chemosensory protein Csp2"/>
    <property type="match status" value="1"/>
</dbReference>
<sequence>MNLSQLLIIFTIASGVFSDSKSTYTTKYDDVDLDEILANERLLTGYVNCLLGKGRCTPDGKELKAQLNCYHVTENLPDAIEDGCIKCSDKQKLGSERVMHYIIDHRPDDWAKLEEIYNPDGSYRNNYLKEELSQDKEEDEPENDKKDTNEGENCK</sequence>